<sequence length="68" mass="8068">MKILIIEVIPKQSTLKTSFRKIILEQPLLKDLRIQIINIILSTFVYWISLYLSKSYLSCLHKVKQSEF</sequence>
<feature type="transmembrane region" description="Helical" evidence="1">
    <location>
        <begin position="34"/>
        <end position="52"/>
    </location>
</feature>
<protein>
    <submittedName>
        <fullName evidence="2">Uncharacterized protein</fullName>
    </submittedName>
</protein>
<name>A0A2A7MBM7_9CLOT</name>
<dbReference type="AlphaFoldDB" id="A0A2A7MBM7"/>
<keyword evidence="1" id="KW-0472">Membrane</keyword>
<organism evidence="2 3">
    <name type="scientific">Clostridium neonatale</name>
    <dbReference type="NCBI Taxonomy" id="137838"/>
    <lineage>
        <taxon>Bacteria</taxon>
        <taxon>Bacillati</taxon>
        <taxon>Bacillota</taxon>
        <taxon>Clostridia</taxon>
        <taxon>Eubacteriales</taxon>
        <taxon>Clostridiaceae</taxon>
        <taxon>Clostridium</taxon>
    </lineage>
</organism>
<keyword evidence="1" id="KW-1133">Transmembrane helix</keyword>
<dbReference type="Proteomes" id="UP000220840">
    <property type="component" value="Unassembled WGS sequence"/>
</dbReference>
<evidence type="ECO:0000313" key="2">
    <source>
        <dbReference type="EMBL" id="PEG29075.1"/>
    </source>
</evidence>
<reference evidence="2 3" key="1">
    <citation type="submission" date="2017-10" db="EMBL/GenBank/DDBJ databases">
        <title>Effective Description of Clostridium neonatale sp. nov. linked to necrotizing enterocolitis in neonates and a clarification of species assignable to the genus Clostridium (Prazmowski 1880) emend. Lawson and Rainey 2016.</title>
        <authorList>
            <person name="Bernard K."/>
            <person name="Burdz T."/>
            <person name="Wiebe D."/>
            <person name="Balcewich B."/>
            <person name="Alfa M."/>
            <person name="Bernier A.-M."/>
        </authorList>
    </citation>
    <scope>NUCLEOTIDE SEQUENCE [LARGE SCALE GENOMIC DNA]</scope>
    <source>
        <strain evidence="2 3">LCDC99A005</strain>
    </source>
</reference>
<accession>A0A2A7MBM7</accession>
<proteinExistence type="predicted"/>
<comment type="caution">
    <text evidence="2">The sequence shown here is derived from an EMBL/GenBank/DDBJ whole genome shotgun (WGS) entry which is preliminary data.</text>
</comment>
<gene>
    <name evidence="2" type="ORF">CQ394_19285</name>
</gene>
<keyword evidence="3" id="KW-1185">Reference proteome</keyword>
<evidence type="ECO:0000313" key="3">
    <source>
        <dbReference type="Proteomes" id="UP000220840"/>
    </source>
</evidence>
<dbReference type="EMBL" id="PDCJ01000005">
    <property type="protein sequence ID" value="PEG29075.1"/>
    <property type="molecule type" value="Genomic_DNA"/>
</dbReference>
<keyword evidence="1" id="KW-0812">Transmembrane</keyword>
<evidence type="ECO:0000256" key="1">
    <source>
        <dbReference type="SAM" id="Phobius"/>
    </source>
</evidence>